<dbReference type="RefSeq" id="XP_037143146.1">
    <property type="nucleotide sequence ID" value="XM_037287251.1"/>
</dbReference>
<dbReference type="AlphaFoldDB" id="A0A7H9AYD4"/>
<feature type="compositionally biased region" description="Polar residues" evidence="1">
    <location>
        <begin position="111"/>
        <end position="121"/>
    </location>
</feature>
<dbReference type="InterPro" id="IPR053203">
    <property type="entry name" value="Cisplatin_resist-associated"/>
</dbReference>
<dbReference type="Pfam" id="PF12223">
    <property type="entry name" value="DUF3602"/>
    <property type="match status" value="2"/>
</dbReference>
<name>A0A7H9AYD4_ZYGMR</name>
<dbReference type="KEGG" id="zmk:HG535_0B04600"/>
<dbReference type="PANTHER" id="PTHR34693:SF1">
    <property type="entry name" value="PROTEIN PAR32"/>
    <property type="match status" value="1"/>
</dbReference>
<sequence length="179" mass="19284">MTVETTATKYKISTGRGGAGNIHTTDSQISPKVVPRGSQAPNILQPVFSTGRGGAGNMRRNVDAKLTRKAQDIGEDDDDADLESFSHSDEDYIGPVAQNGEEEEAFDRLASTVSGKSNTSNRLHKSRTKGTETRPKTIMLGRGGAGNIISPTTSKKSTKRKSRKNEKKGFWGNLKGIFS</sequence>
<dbReference type="EMBL" id="CP058605">
    <property type="protein sequence ID" value="QLG71418.1"/>
    <property type="molecule type" value="Genomic_DNA"/>
</dbReference>
<accession>A0A7H9AYD4</accession>
<feature type="compositionally biased region" description="Basic residues" evidence="1">
    <location>
        <begin position="156"/>
        <end position="166"/>
    </location>
</feature>
<evidence type="ECO:0000313" key="2">
    <source>
        <dbReference type="EMBL" id="QLG71418.1"/>
    </source>
</evidence>
<keyword evidence="3" id="KW-1185">Reference proteome</keyword>
<evidence type="ECO:0000256" key="1">
    <source>
        <dbReference type="SAM" id="MobiDB-lite"/>
    </source>
</evidence>
<gene>
    <name evidence="2" type="ORF">HG535_0B04600</name>
</gene>
<dbReference type="Proteomes" id="UP000509704">
    <property type="component" value="Chromosome 2"/>
</dbReference>
<feature type="region of interest" description="Disordered" evidence="1">
    <location>
        <begin position="111"/>
        <end position="179"/>
    </location>
</feature>
<reference evidence="2 3" key="1">
    <citation type="submission" date="2020-07" db="EMBL/GenBank/DDBJ databases">
        <title>The yeast mating-type switching endonuclease HO is a domesticated member of an unorthodox homing genetic element family.</title>
        <authorList>
            <person name="Coughlan A.Y."/>
            <person name="Lombardi L."/>
            <person name="Braun-Galleani S."/>
            <person name="Martos A.R."/>
            <person name="Galeote V."/>
            <person name="Bigey F."/>
            <person name="Dequin S."/>
            <person name="Byrne K.P."/>
            <person name="Wolfe K.H."/>
        </authorList>
    </citation>
    <scope>NUCLEOTIDE SEQUENCE [LARGE SCALE GENOMIC DNA]</scope>
    <source>
        <strain evidence="2 3">NRRL Y-6702</strain>
    </source>
</reference>
<dbReference type="OrthoDB" id="3063476at2759"/>
<dbReference type="GeneID" id="59235079"/>
<dbReference type="PANTHER" id="PTHR34693">
    <property type="entry name" value="PROTEIN PAR32"/>
    <property type="match status" value="1"/>
</dbReference>
<dbReference type="InterPro" id="IPR022024">
    <property type="entry name" value="DUF3602"/>
</dbReference>
<feature type="region of interest" description="Disordered" evidence="1">
    <location>
        <begin position="1"/>
        <end position="94"/>
    </location>
</feature>
<feature type="compositionally biased region" description="Basic and acidic residues" evidence="1">
    <location>
        <begin position="60"/>
        <end position="72"/>
    </location>
</feature>
<protein>
    <submittedName>
        <fullName evidence="2">Uncharacterized protein</fullName>
    </submittedName>
</protein>
<evidence type="ECO:0000313" key="3">
    <source>
        <dbReference type="Proteomes" id="UP000509704"/>
    </source>
</evidence>
<organism evidence="2 3">
    <name type="scientific">Zygotorulaspora mrakii</name>
    <name type="common">Zygosaccharomyces mrakii</name>
    <dbReference type="NCBI Taxonomy" id="42260"/>
    <lineage>
        <taxon>Eukaryota</taxon>
        <taxon>Fungi</taxon>
        <taxon>Dikarya</taxon>
        <taxon>Ascomycota</taxon>
        <taxon>Saccharomycotina</taxon>
        <taxon>Saccharomycetes</taxon>
        <taxon>Saccharomycetales</taxon>
        <taxon>Saccharomycetaceae</taxon>
        <taxon>Zygotorulaspora</taxon>
    </lineage>
</organism>
<feature type="compositionally biased region" description="Acidic residues" evidence="1">
    <location>
        <begin position="73"/>
        <end position="82"/>
    </location>
</feature>
<proteinExistence type="predicted"/>